<feature type="domain" description="ETF-QO/FixC ubiquinone-binding" evidence="7">
    <location>
        <begin position="182"/>
        <end position="280"/>
    </location>
</feature>
<name>A0ABT3NCA2_9BACT</name>
<dbReference type="EMBL" id="JAPFPW010000013">
    <property type="protein sequence ID" value="MCW7754577.1"/>
    <property type="molecule type" value="Genomic_DNA"/>
</dbReference>
<dbReference type="InterPro" id="IPR039651">
    <property type="entry name" value="FixC-like"/>
</dbReference>
<comment type="caution">
    <text evidence="9">The sequence shown here is derived from an EMBL/GenBank/DDBJ whole genome shotgun (WGS) entry which is preliminary data.</text>
</comment>
<dbReference type="PANTHER" id="PTHR43624:SF2">
    <property type="entry name" value="ELECTRON TRANSFER FLAVOPROTEIN-QUINONE OXIDOREDUCTASE YDIS-RELATED"/>
    <property type="match status" value="1"/>
</dbReference>
<reference evidence="9 10" key="1">
    <citation type="submission" date="2022-11" db="EMBL/GenBank/DDBJ databases">
        <title>Desulfobotulus tamanensis H1 sp. nov. - anaerobic, alkaliphilic, sulphate reducing bacterium isolated from terrestrial mud volcano.</title>
        <authorList>
            <person name="Frolova A."/>
            <person name="Merkel A.Y."/>
            <person name="Slobodkin A.I."/>
        </authorList>
    </citation>
    <scope>NUCLEOTIDE SEQUENCE [LARGE SCALE GENOMIC DNA]</scope>
    <source>
        <strain evidence="9 10">H1</strain>
    </source>
</reference>
<dbReference type="PRINTS" id="PR00420">
    <property type="entry name" value="RNGMNOXGNASE"/>
</dbReference>
<evidence type="ECO:0000256" key="3">
    <source>
        <dbReference type="ARBA" id="ARBA00022630"/>
    </source>
</evidence>
<dbReference type="InterPro" id="IPR036188">
    <property type="entry name" value="FAD/NAD-bd_sf"/>
</dbReference>
<dbReference type="NCBIfam" id="NF007450">
    <property type="entry name" value="PRK10015.1"/>
    <property type="match status" value="1"/>
</dbReference>
<evidence type="ECO:0000259" key="8">
    <source>
        <dbReference type="Pfam" id="PF26311"/>
    </source>
</evidence>
<keyword evidence="10" id="KW-1185">Reference proteome</keyword>
<dbReference type="InterPro" id="IPR002938">
    <property type="entry name" value="FAD-bd"/>
</dbReference>
<dbReference type="Pfam" id="PF01494">
    <property type="entry name" value="FAD_binding_3"/>
    <property type="match status" value="1"/>
</dbReference>
<comment type="similarity">
    <text evidence="2">Belongs to the ETF-QO/FixC family.</text>
</comment>
<evidence type="ECO:0000259" key="7">
    <source>
        <dbReference type="Pfam" id="PF21162"/>
    </source>
</evidence>
<dbReference type="Gene3D" id="3.50.50.60">
    <property type="entry name" value="FAD/NAD(P)-binding domain"/>
    <property type="match status" value="1"/>
</dbReference>
<keyword evidence="4" id="KW-0274">FAD</keyword>
<sequence>MSDDKFDVIVVGAGLAGCTAAFLMAQAGMETLVIERGNFAGAKNMTGGRLYAHSLEAIFPGFADDAPVERCIVHEKISFMDETSSVTLDYASTASGSPAERSYSVLRSRLDPWLAEKAESAGAVFVTGVRVDDLLVRYGKVCGVIAGGEEMEADMVILADGVNSLLGEKLGMVHTVTPHHCAVGVKEVIELGRQKVNDRFGCCDKDGAAWLFAGMPSAGYMGGGFIYTNEDSISLGVVFGLHNTGRSAKSVPQMLEDFKNHPTVRPLVEGGKLVEYSAHVVPEGGMEMAPKLVGEGVLIVGDAAGFCLNAGYTVRGMDLAVASGKAAAVAAINAWQRADFGASSLSVYERELDGSFIMKDLRLYRKLPSFLDNRRMYNDYPAMATGMMKDLFTVNGPSRPLRKKMIPHLKKAGFMNLIKDGWKGVRSI</sequence>
<proteinExistence type="inferred from homology"/>
<dbReference type="RefSeq" id="WP_265425491.1">
    <property type="nucleotide sequence ID" value="NZ_JAPFPW010000013.1"/>
</dbReference>
<accession>A0ABT3NCA2</accession>
<gene>
    <name evidence="9" type="ORF">OOT00_11340</name>
</gene>
<evidence type="ECO:0000313" key="9">
    <source>
        <dbReference type="EMBL" id="MCW7754577.1"/>
    </source>
</evidence>
<evidence type="ECO:0000256" key="4">
    <source>
        <dbReference type="ARBA" id="ARBA00022827"/>
    </source>
</evidence>
<evidence type="ECO:0000313" key="10">
    <source>
        <dbReference type="Proteomes" id="UP001209681"/>
    </source>
</evidence>
<feature type="domain" description="FAD-binding" evidence="6">
    <location>
        <begin position="6"/>
        <end position="174"/>
    </location>
</feature>
<evidence type="ECO:0000256" key="5">
    <source>
        <dbReference type="ARBA" id="ARBA00023002"/>
    </source>
</evidence>
<keyword evidence="5" id="KW-0560">Oxidoreductase</keyword>
<comment type="cofactor">
    <cofactor evidence="1">
        <name>FAD</name>
        <dbReference type="ChEBI" id="CHEBI:57692"/>
    </cofactor>
</comment>
<protein>
    <submittedName>
        <fullName evidence="9">FAD-dependent oxidoreductase</fullName>
    </submittedName>
</protein>
<evidence type="ECO:0000256" key="2">
    <source>
        <dbReference type="ARBA" id="ARBA00006796"/>
    </source>
</evidence>
<dbReference type="Pfam" id="PF21162">
    <property type="entry name" value="ETFQO_UQ-bd"/>
    <property type="match status" value="1"/>
</dbReference>
<dbReference type="SUPFAM" id="SSF54373">
    <property type="entry name" value="FAD-linked reductases, C-terminal domain"/>
    <property type="match status" value="1"/>
</dbReference>
<organism evidence="9 10">
    <name type="scientific">Desulfobotulus pelophilus</name>
    <dbReference type="NCBI Taxonomy" id="2823377"/>
    <lineage>
        <taxon>Bacteria</taxon>
        <taxon>Pseudomonadati</taxon>
        <taxon>Thermodesulfobacteriota</taxon>
        <taxon>Desulfobacteria</taxon>
        <taxon>Desulfobacterales</taxon>
        <taxon>Desulfobacteraceae</taxon>
        <taxon>Desulfobotulus</taxon>
    </lineage>
</organism>
<feature type="domain" description="FixC-like C-terminal" evidence="8">
    <location>
        <begin position="367"/>
        <end position="427"/>
    </location>
</feature>
<dbReference type="SUPFAM" id="SSF51905">
    <property type="entry name" value="FAD/NAD(P)-binding domain"/>
    <property type="match status" value="1"/>
</dbReference>
<dbReference type="InterPro" id="IPR049398">
    <property type="entry name" value="ETF-QO/FixC_UQ-bd"/>
</dbReference>
<keyword evidence="3" id="KW-0285">Flavoprotein</keyword>
<dbReference type="InterPro" id="IPR059103">
    <property type="entry name" value="FixC-like_C"/>
</dbReference>
<dbReference type="PANTHER" id="PTHR43624">
    <property type="entry name" value="ELECTRON TRANSFER FLAVOPROTEIN-QUINONE OXIDOREDUCTASE YDIS-RELATED"/>
    <property type="match status" value="1"/>
</dbReference>
<evidence type="ECO:0000259" key="6">
    <source>
        <dbReference type="Pfam" id="PF01494"/>
    </source>
</evidence>
<dbReference type="PROSITE" id="PS51257">
    <property type="entry name" value="PROKAR_LIPOPROTEIN"/>
    <property type="match status" value="1"/>
</dbReference>
<dbReference type="Pfam" id="PF26311">
    <property type="entry name" value="ETF-QO_FixC_C"/>
    <property type="match status" value="1"/>
</dbReference>
<dbReference type="Proteomes" id="UP001209681">
    <property type="component" value="Unassembled WGS sequence"/>
</dbReference>
<evidence type="ECO:0000256" key="1">
    <source>
        <dbReference type="ARBA" id="ARBA00001974"/>
    </source>
</evidence>